<evidence type="ECO:0000313" key="1">
    <source>
        <dbReference type="EMBL" id="CAB4680576.1"/>
    </source>
</evidence>
<dbReference type="PANTHER" id="PTHR30290">
    <property type="entry name" value="PERIPLASMIC BINDING COMPONENT OF ABC TRANSPORTER"/>
    <property type="match status" value="1"/>
</dbReference>
<reference evidence="1" key="1">
    <citation type="submission" date="2020-05" db="EMBL/GenBank/DDBJ databases">
        <authorList>
            <person name="Chiriac C."/>
            <person name="Salcher M."/>
            <person name="Ghai R."/>
            <person name="Kavagutti S V."/>
        </authorList>
    </citation>
    <scope>NUCLEOTIDE SEQUENCE</scope>
</reference>
<dbReference type="Gene3D" id="3.40.190.10">
    <property type="entry name" value="Periplasmic binding protein-like II"/>
    <property type="match status" value="1"/>
</dbReference>
<dbReference type="AlphaFoldDB" id="A0A6J6N384"/>
<organism evidence="1">
    <name type="scientific">freshwater metagenome</name>
    <dbReference type="NCBI Taxonomy" id="449393"/>
    <lineage>
        <taxon>unclassified sequences</taxon>
        <taxon>metagenomes</taxon>
        <taxon>ecological metagenomes</taxon>
    </lineage>
</organism>
<sequence length="674" mass="71887">MKKNMIKGLALVAASVLGVSGLSLAPANASAANKIMIVQESNALSGLNTAVNGFNLLTNSDVLGPTGAGFYYYNNKAQLVRNTAFGTFKITKNNCGTATTKAQLDAQFGCFQVTYTIKKGLKYSDGTLITAQDLLLSHAISSSDYSIKAGLGDPADGSLFDSAGYGGAYDDHTRANSFDLSDDNFSVTVSYDAFQPDWQVFGPGPGAVHALVGLAKGKKAFQTARTNASYKSLFEESYYGAIATLPSQSDPDYEDELGARDDARALMRKMASKWSNSWNITTVSSATNPLLLISNGTFMLESCTSTGCTLKKNPNGNIGGSPKQTGNLEKIIFKFTAGTLDDTAVGQAIAAGTVDIYSGGATSSFWSIVNGTAGVTAFKGNVLTYEHLDLRTGNSQFAMAPDNIKTIAGETVNCDANYTGPFAGDSQKAKDLRKAFMLIVPRQTIANNYIGKVFDASFTGTSPTLDSLFSLTTEGDYSKVTAGSSAYLTDFKKDQATRVALALALVKKWYPSAAAGSNSFQVKLLTSSRGSRVANAGLMTTEGAKAGIEVVHYIRSTWSSELDCNFFDAAEFAWVKTGLSQAGTNPQYESDGGNNSAGWNDSTLDNLLGEFEKLQTATSLITTKINAEKRLWSNYYSLPMYQWPGASAWNSDLKNILPSPLAPNVTWNYWAIGY</sequence>
<dbReference type="InterPro" id="IPR039424">
    <property type="entry name" value="SBP_5"/>
</dbReference>
<dbReference type="PANTHER" id="PTHR30290:SF65">
    <property type="entry name" value="MONOACYL PHOSPHATIDYLINOSITOL TETRAMANNOSIDE-BINDING PROTEIN LPQW-RELATED"/>
    <property type="match status" value="1"/>
</dbReference>
<dbReference type="GO" id="GO:0015833">
    <property type="term" value="P:peptide transport"/>
    <property type="evidence" value="ECO:0007669"/>
    <property type="project" value="TreeGrafter"/>
</dbReference>
<dbReference type="Gene3D" id="3.10.105.10">
    <property type="entry name" value="Dipeptide-binding Protein, Domain 3"/>
    <property type="match status" value="1"/>
</dbReference>
<dbReference type="EMBL" id="CAEZXL010000022">
    <property type="protein sequence ID" value="CAB4680576.1"/>
    <property type="molecule type" value="Genomic_DNA"/>
</dbReference>
<accession>A0A6J6N384</accession>
<proteinExistence type="predicted"/>
<name>A0A6J6N384_9ZZZZ</name>
<gene>
    <name evidence="1" type="ORF">UFOPK2373_00219</name>
</gene>
<protein>
    <submittedName>
        <fullName evidence="1">Unannotated protein</fullName>
    </submittedName>
</protein>
<dbReference type="GO" id="GO:1904680">
    <property type="term" value="F:peptide transmembrane transporter activity"/>
    <property type="evidence" value="ECO:0007669"/>
    <property type="project" value="TreeGrafter"/>
</dbReference>
<dbReference type="SUPFAM" id="SSF53850">
    <property type="entry name" value="Periplasmic binding protein-like II"/>
    <property type="match status" value="1"/>
</dbReference>